<proteinExistence type="predicted"/>
<evidence type="ECO:0000256" key="2">
    <source>
        <dbReference type="SAM" id="MobiDB-lite"/>
    </source>
</evidence>
<keyword evidence="3" id="KW-1185">Reference proteome</keyword>
<sequence>MHRHDHNYIYTEITKLNDQLFSIKRDDKSFTSSLVILLKDTLYKLQAKREEAENLKRSYENAIESYHLLMDRYMKTLTECKNHKEESRRNLTEKSFIIETLSIENTEVIKNVTDQEKYIEKLENLKKQHEEELKSLQETIEELIPESVDHEDSLESMEIKEETTEPRENSSVEDAPKIGRKGKTRKKSGKIKQEVDESTEISLKSYKKNLTSIRDYVETVKTMGQKLDKCGETKKDLDDCQEKITKVYQIYTTDDLESAIVKTSITGDMKSDLLEWLTNLLNKYTNLDESTRDYNSICSEISEKLGYKYFHTAYWNCFLTNMGYYIYYDDYYAVFDFENNEDLIIFNVPKQTNCSAGFIPTTTKHPVLDGGSIYE</sequence>
<protein>
    <submittedName>
        <fullName evidence="4">Uncharacterized protein</fullName>
    </submittedName>
</protein>
<feature type="compositionally biased region" description="Basic and acidic residues" evidence="2">
    <location>
        <begin position="147"/>
        <end position="177"/>
    </location>
</feature>
<organism evidence="3 4">
    <name type="scientific">Acrobeloides nanus</name>
    <dbReference type="NCBI Taxonomy" id="290746"/>
    <lineage>
        <taxon>Eukaryota</taxon>
        <taxon>Metazoa</taxon>
        <taxon>Ecdysozoa</taxon>
        <taxon>Nematoda</taxon>
        <taxon>Chromadorea</taxon>
        <taxon>Rhabditida</taxon>
        <taxon>Tylenchina</taxon>
        <taxon>Cephalobomorpha</taxon>
        <taxon>Cephaloboidea</taxon>
        <taxon>Cephalobidae</taxon>
        <taxon>Acrobeloides</taxon>
    </lineage>
</organism>
<dbReference type="WBParaSite" id="ACRNAN_scaffold1902.g9334.t1">
    <property type="protein sequence ID" value="ACRNAN_scaffold1902.g9334.t1"/>
    <property type="gene ID" value="ACRNAN_scaffold1902.g9334"/>
</dbReference>
<accession>A0A914D7B1</accession>
<feature type="region of interest" description="Disordered" evidence="2">
    <location>
        <begin position="143"/>
        <end position="194"/>
    </location>
</feature>
<evidence type="ECO:0000313" key="3">
    <source>
        <dbReference type="Proteomes" id="UP000887540"/>
    </source>
</evidence>
<reference evidence="4" key="1">
    <citation type="submission" date="2022-11" db="UniProtKB">
        <authorList>
            <consortium name="WormBaseParasite"/>
        </authorList>
    </citation>
    <scope>IDENTIFICATION</scope>
</reference>
<dbReference type="AlphaFoldDB" id="A0A914D7B1"/>
<name>A0A914D7B1_9BILA</name>
<keyword evidence="1" id="KW-0175">Coiled coil</keyword>
<evidence type="ECO:0000313" key="4">
    <source>
        <dbReference type="WBParaSite" id="ACRNAN_scaffold1902.g9334.t1"/>
    </source>
</evidence>
<dbReference type="Proteomes" id="UP000887540">
    <property type="component" value="Unplaced"/>
</dbReference>
<feature type="compositionally biased region" description="Basic residues" evidence="2">
    <location>
        <begin position="178"/>
        <end position="190"/>
    </location>
</feature>
<evidence type="ECO:0000256" key="1">
    <source>
        <dbReference type="SAM" id="Coils"/>
    </source>
</evidence>
<feature type="coiled-coil region" evidence="1">
    <location>
        <begin position="38"/>
        <end position="69"/>
    </location>
</feature>